<keyword evidence="1" id="KW-1133">Transmembrane helix</keyword>
<dbReference type="Proteomes" id="UP000006727">
    <property type="component" value="Chromosome 4"/>
</dbReference>
<dbReference type="EMBL" id="ABEU02000004">
    <property type="status" value="NOT_ANNOTATED_CDS"/>
    <property type="molecule type" value="Genomic_DNA"/>
</dbReference>
<keyword evidence="1" id="KW-0472">Membrane</keyword>
<evidence type="ECO:0000313" key="2">
    <source>
        <dbReference type="EnsemblPlants" id="PAC:32919076.CDS.1"/>
    </source>
</evidence>
<evidence type="ECO:0000313" key="3">
    <source>
        <dbReference type="Proteomes" id="UP000006727"/>
    </source>
</evidence>
<accession>A0A7I3Z2U2</accession>
<reference evidence="2" key="3">
    <citation type="submission" date="2020-12" db="UniProtKB">
        <authorList>
            <consortium name="EnsemblPlants"/>
        </authorList>
    </citation>
    <scope>IDENTIFICATION</scope>
</reference>
<reference evidence="2 3" key="2">
    <citation type="journal article" date="2018" name="Plant J.">
        <title>The Physcomitrella patens chromosome-scale assembly reveals moss genome structure and evolution.</title>
        <authorList>
            <person name="Lang D."/>
            <person name="Ullrich K.K."/>
            <person name="Murat F."/>
            <person name="Fuchs J."/>
            <person name="Jenkins J."/>
            <person name="Haas F.B."/>
            <person name="Piednoel M."/>
            <person name="Gundlach H."/>
            <person name="Van Bel M."/>
            <person name="Meyberg R."/>
            <person name="Vives C."/>
            <person name="Morata J."/>
            <person name="Symeonidi A."/>
            <person name="Hiss M."/>
            <person name="Muchero W."/>
            <person name="Kamisugi Y."/>
            <person name="Saleh O."/>
            <person name="Blanc G."/>
            <person name="Decker E.L."/>
            <person name="van Gessel N."/>
            <person name="Grimwood J."/>
            <person name="Hayes R.D."/>
            <person name="Graham S.W."/>
            <person name="Gunter L.E."/>
            <person name="McDaniel S.F."/>
            <person name="Hoernstein S.N.W."/>
            <person name="Larsson A."/>
            <person name="Li F.W."/>
            <person name="Perroud P.F."/>
            <person name="Phillips J."/>
            <person name="Ranjan P."/>
            <person name="Rokshar D.S."/>
            <person name="Rothfels C.J."/>
            <person name="Schneider L."/>
            <person name="Shu S."/>
            <person name="Stevenson D.W."/>
            <person name="Thummler F."/>
            <person name="Tillich M."/>
            <person name="Villarreal Aguilar J.C."/>
            <person name="Widiez T."/>
            <person name="Wong G.K."/>
            <person name="Wymore A."/>
            <person name="Zhang Y."/>
            <person name="Zimmer A.D."/>
            <person name="Quatrano R.S."/>
            <person name="Mayer K.F.X."/>
            <person name="Goodstein D."/>
            <person name="Casacuberta J.M."/>
            <person name="Vandepoele K."/>
            <person name="Reski R."/>
            <person name="Cuming A.C."/>
            <person name="Tuskan G.A."/>
            <person name="Maumus F."/>
            <person name="Salse J."/>
            <person name="Schmutz J."/>
            <person name="Rensing S.A."/>
        </authorList>
    </citation>
    <scope>NUCLEOTIDE SEQUENCE [LARGE SCALE GENOMIC DNA]</scope>
    <source>
        <strain evidence="2 3">cv. Gransden 2004</strain>
    </source>
</reference>
<proteinExistence type="predicted"/>
<reference evidence="2 3" key="1">
    <citation type="journal article" date="2008" name="Science">
        <title>The Physcomitrella genome reveals evolutionary insights into the conquest of land by plants.</title>
        <authorList>
            <person name="Rensing S."/>
            <person name="Lang D."/>
            <person name="Zimmer A."/>
            <person name="Terry A."/>
            <person name="Salamov A."/>
            <person name="Shapiro H."/>
            <person name="Nishiyama T."/>
            <person name="Perroud P.-F."/>
            <person name="Lindquist E."/>
            <person name="Kamisugi Y."/>
            <person name="Tanahashi T."/>
            <person name="Sakakibara K."/>
            <person name="Fujita T."/>
            <person name="Oishi K."/>
            <person name="Shin-I T."/>
            <person name="Kuroki Y."/>
            <person name="Toyoda A."/>
            <person name="Suzuki Y."/>
            <person name="Hashimoto A."/>
            <person name="Yamaguchi K."/>
            <person name="Sugano A."/>
            <person name="Kohara Y."/>
            <person name="Fujiyama A."/>
            <person name="Anterola A."/>
            <person name="Aoki S."/>
            <person name="Ashton N."/>
            <person name="Barbazuk W.B."/>
            <person name="Barker E."/>
            <person name="Bennetzen J."/>
            <person name="Bezanilla M."/>
            <person name="Blankenship R."/>
            <person name="Cho S.H."/>
            <person name="Dutcher S."/>
            <person name="Estelle M."/>
            <person name="Fawcett J.A."/>
            <person name="Gundlach H."/>
            <person name="Hanada K."/>
            <person name="Heyl A."/>
            <person name="Hicks K.A."/>
            <person name="Hugh J."/>
            <person name="Lohr M."/>
            <person name="Mayer K."/>
            <person name="Melkozernov A."/>
            <person name="Murata T."/>
            <person name="Nelson D."/>
            <person name="Pils B."/>
            <person name="Prigge M."/>
            <person name="Reiss B."/>
            <person name="Renner T."/>
            <person name="Rombauts S."/>
            <person name="Rushton P."/>
            <person name="Sanderfoot A."/>
            <person name="Schween G."/>
            <person name="Shiu S.-H."/>
            <person name="Stueber K."/>
            <person name="Theodoulou F.L."/>
            <person name="Tu H."/>
            <person name="Van de Peer Y."/>
            <person name="Verrier P.J."/>
            <person name="Waters E."/>
            <person name="Wood A."/>
            <person name="Yang L."/>
            <person name="Cove D."/>
            <person name="Cuming A."/>
            <person name="Hasebe M."/>
            <person name="Lucas S."/>
            <person name="Mishler D.B."/>
            <person name="Reski R."/>
            <person name="Grigoriev I."/>
            <person name="Quatrano R.S."/>
            <person name="Boore J.L."/>
        </authorList>
    </citation>
    <scope>NUCLEOTIDE SEQUENCE [LARGE SCALE GENOMIC DNA]</scope>
    <source>
        <strain evidence="2 3">cv. Gransden 2004</strain>
    </source>
</reference>
<dbReference type="AlphaFoldDB" id="A0A7I3Z2U2"/>
<keyword evidence="3" id="KW-1185">Reference proteome</keyword>
<dbReference type="EnsemblPlants" id="Pp3c4_13110V3.2">
    <property type="protein sequence ID" value="PAC:32919076.CDS.1"/>
    <property type="gene ID" value="Pp3c4_13110"/>
</dbReference>
<evidence type="ECO:0000256" key="1">
    <source>
        <dbReference type="SAM" id="Phobius"/>
    </source>
</evidence>
<sequence length="81" mass="9096">MVPPSAVLCVHLYSLLLGLWQRVLLVASYLVVGSLLEGGFPNRVWSQLQRRYMSSKFLREVFLALLGSASLLGIVELLPYF</sequence>
<name>A0A7I3Z2U2_PHYPA</name>
<keyword evidence="1" id="KW-0812">Transmembrane</keyword>
<feature type="transmembrane region" description="Helical" evidence="1">
    <location>
        <begin position="12"/>
        <end position="36"/>
    </location>
</feature>
<organism evidence="2 3">
    <name type="scientific">Physcomitrium patens</name>
    <name type="common">Spreading-leaved earth moss</name>
    <name type="synonym">Physcomitrella patens</name>
    <dbReference type="NCBI Taxonomy" id="3218"/>
    <lineage>
        <taxon>Eukaryota</taxon>
        <taxon>Viridiplantae</taxon>
        <taxon>Streptophyta</taxon>
        <taxon>Embryophyta</taxon>
        <taxon>Bryophyta</taxon>
        <taxon>Bryophytina</taxon>
        <taxon>Bryopsida</taxon>
        <taxon>Funariidae</taxon>
        <taxon>Funariales</taxon>
        <taxon>Funariaceae</taxon>
        <taxon>Physcomitrium</taxon>
    </lineage>
</organism>
<dbReference type="Gramene" id="Pp3c4_13110V3.2">
    <property type="protein sequence ID" value="PAC:32919076.CDS.1"/>
    <property type="gene ID" value="Pp3c4_13110"/>
</dbReference>
<protein>
    <submittedName>
        <fullName evidence="2">Uncharacterized protein</fullName>
    </submittedName>
</protein>
<feature type="transmembrane region" description="Helical" evidence="1">
    <location>
        <begin position="57"/>
        <end position="78"/>
    </location>
</feature>